<evidence type="ECO:0000313" key="2">
    <source>
        <dbReference type="Proteomes" id="UP001165960"/>
    </source>
</evidence>
<dbReference type="Proteomes" id="UP001165960">
    <property type="component" value="Unassembled WGS sequence"/>
</dbReference>
<dbReference type="EMBL" id="QTSX02002379">
    <property type="protein sequence ID" value="KAJ9075742.1"/>
    <property type="molecule type" value="Genomic_DNA"/>
</dbReference>
<proteinExistence type="predicted"/>
<gene>
    <name evidence="1" type="ORF">DSO57_1032796</name>
</gene>
<name>A0ACC2TMB0_9FUNG</name>
<organism evidence="1 2">
    <name type="scientific">Entomophthora muscae</name>
    <dbReference type="NCBI Taxonomy" id="34485"/>
    <lineage>
        <taxon>Eukaryota</taxon>
        <taxon>Fungi</taxon>
        <taxon>Fungi incertae sedis</taxon>
        <taxon>Zoopagomycota</taxon>
        <taxon>Entomophthoromycotina</taxon>
        <taxon>Entomophthoromycetes</taxon>
        <taxon>Entomophthorales</taxon>
        <taxon>Entomophthoraceae</taxon>
        <taxon>Entomophthora</taxon>
    </lineage>
</organism>
<accession>A0ACC2TMB0</accession>
<protein>
    <submittedName>
        <fullName evidence="1">Uncharacterized protein</fullName>
    </submittedName>
</protein>
<reference evidence="1" key="1">
    <citation type="submission" date="2022-04" db="EMBL/GenBank/DDBJ databases">
        <title>Genome of the entomopathogenic fungus Entomophthora muscae.</title>
        <authorList>
            <person name="Elya C."/>
            <person name="Lovett B.R."/>
            <person name="Lee E."/>
            <person name="Macias A.M."/>
            <person name="Hajek A.E."/>
            <person name="De Bivort B.L."/>
            <person name="Kasson M.T."/>
            <person name="De Fine Licht H.H."/>
            <person name="Stajich J.E."/>
        </authorList>
    </citation>
    <scope>NUCLEOTIDE SEQUENCE</scope>
    <source>
        <strain evidence="1">Berkeley</strain>
    </source>
</reference>
<comment type="caution">
    <text evidence="1">The sequence shown here is derived from an EMBL/GenBank/DDBJ whole genome shotgun (WGS) entry which is preliminary data.</text>
</comment>
<keyword evidence="2" id="KW-1185">Reference proteome</keyword>
<evidence type="ECO:0000313" key="1">
    <source>
        <dbReference type="EMBL" id="KAJ9075742.1"/>
    </source>
</evidence>
<sequence>MAPITNCQRKNYAESRQTQNQLMKAQDPDQMDNQEAPSSIQATAQPELAPLYQTSLLEETEMDALHVQAQASHDSLFNQAQGQTSVSTQEELIRLRHKAQPRKTLRHSKKEVKMSLLKLMGSKKEGQLGRSSY</sequence>